<proteinExistence type="inferred from homology"/>
<feature type="transmembrane region" description="Helical" evidence="3">
    <location>
        <begin position="6"/>
        <end position="26"/>
    </location>
</feature>
<feature type="transmembrane region" description="Helical" evidence="3">
    <location>
        <begin position="47"/>
        <end position="65"/>
    </location>
</feature>
<feature type="transmembrane region" description="Helical" evidence="3">
    <location>
        <begin position="203"/>
        <end position="220"/>
    </location>
</feature>
<keyword evidence="3" id="KW-1133">Transmembrane helix</keyword>
<accession>A0A3N9P333</accession>
<sequence length="358" mass="40476">MRRYYPGITIFKLAGSLMVLIAHVMLFRYIGEMPNRQMNYMFNAMKVIVPCFYMISGFLAYRGWSGAENPAAYVRKYLIRILAVYGFFCLIFAGEFVVPALVRGGLSAANLLLQAKIMVMMFFLNGPFIQLWFIPPLMFGMLLAYILFRRTSLRTAAVLPLLGFLLAQTLFGTLRAVLDAITGGIPFLDTDYGGYLELFAERYLGYGLTFVTAGAFIAKYEERFLRLGAGFILVPAAVITLIETLLLMLGARWTPDYSLAFCMIPNTILFFYGVLRIKSRSIQAYHSTINLFSMVTFFGHIPFIQLNLLLLKWDTVGLGIFRGLVVLLITLLECLAGTLILALSKRQAAWRRQRTPYS</sequence>
<name>A0A3N9P333_9BACL</name>
<dbReference type="OrthoDB" id="2568987at2"/>
<reference evidence="5 6" key="1">
    <citation type="submission" date="2018-11" db="EMBL/GenBank/DDBJ databases">
        <title>Genome sequence of strain 7197.</title>
        <authorList>
            <person name="Gao J."/>
            <person name="Sun J."/>
        </authorList>
    </citation>
    <scope>NUCLEOTIDE SEQUENCE [LARGE SCALE GENOMIC DNA]</scope>
    <source>
        <strain evidence="5 6">7197</strain>
    </source>
</reference>
<organism evidence="5 6">
    <name type="scientific">Paenibacillus rhizophilus</name>
    <dbReference type="NCBI Taxonomy" id="1850366"/>
    <lineage>
        <taxon>Bacteria</taxon>
        <taxon>Bacillati</taxon>
        <taxon>Bacillota</taxon>
        <taxon>Bacilli</taxon>
        <taxon>Bacillales</taxon>
        <taxon>Paenibacillaceae</taxon>
        <taxon>Paenibacillus</taxon>
    </lineage>
</organism>
<protein>
    <recommendedName>
        <fullName evidence="4">Acyltransferase 3 domain-containing protein</fullName>
    </recommendedName>
</protein>
<dbReference type="Pfam" id="PF01757">
    <property type="entry name" value="Acyl_transf_3"/>
    <property type="match status" value="1"/>
</dbReference>
<keyword evidence="3" id="KW-0812">Transmembrane</keyword>
<comment type="similarity">
    <text evidence="2">Belongs to the acyltransferase 3 family.</text>
</comment>
<evidence type="ECO:0000313" key="6">
    <source>
        <dbReference type="Proteomes" id="UP000282529"/>
    </source>
</evidence>
<dbReference type="Proteomes" id="UP000282529">
    <property type="component" value="Unassembled WGS sequence"/>
</dbReference>
<feature type="transmembrane region" description="Helical" evidence="3">
    <location>
        <begin position="257"/>
        <end position="275"/>
    </location>
</feature>
<feature type="domain" description="Acyltransferase 3" evidence="4">
    <location>
        <begin position="8"/>
        <end position="311"/>
    </location>
</feature>
<comment type="caution">
    <text evidence="5">The sequence shown here is derived from an EMBL/GenBank/DDBJ whole genome shotgun (WGS) entry which is preliminary data.</text>
</comment>
<evidence type="ECO:0000259" key="4">
    <source>
        <dbReference type="Pfam" id="PF01757"/>
    </source>
</evidence>
<feature type="transmembrane region" description="Helical" evidence="3">
    <location>
        <begin position="227"/>
        <end position="251"/>
    </location>
</feature>
<evidence type="ECO:0000256" key="3">
    <source>
        <dbReference type="SAM" id="Phobius"/>
    </source>
</evidence>
<evidence type="ECO:0000256" key="2">
    <source>
        <dbReference type="ARBA" id="ARBA00007400"/>
    </source>
</evidence>
<feature type="transmembrane region" description="Helical" evidence="3">
    <location>
        <begin position="320"/>
        <end position="344"/>
    </location>
</feature>
<dbReference type="EMBL" id="RQPI01000008">
    <property type="protein sequence ID" value="RQW10621.1"/>
    <property type="molecule type" value="Genomic_DNA"/>
</dbReference>
<feature type="transmembrane region" description="Helical" evidence="3">
    <location>
        <begin position="77"/>
        <end position="98"/>
    </location>
</feature>
<feature type="transmembrane region" description="Helical" evidence="3">
    <location>
        <begin position="129"/>
        <end position="148"/>
    </location>
</feature>
<keyword evidence="6" id="KW-1185">Reference proteome</keyword>
<evidence type="ECO:0000256" key="1">
    <source>
        <dbReference type="ARBA" id="ARBA00004370"/>
    </source>
</evidence>
<evidence type="ECO:0000313" key="5">
    <source>
        <dbReference type="EMBL" id="RQW10621.1"/>
    </source>
</evidence>
<dbReference type="AlphaFoldDB" id="A0A3N9P333"/>
<feature type="transmembrane region" description="Helical" evidence="3">
    <location>
        <begin position="155"/>
        <end position="178"/>
    </location>
</feature>
<gene>
    <name evidence="5" type="ORF">EH198_15305</name>
</gene>
<dbReference type="InterPro" id="IPR002656">
    <property type="entry name" value="Acyl_transf_3_dom"/>
</dbReference>
<comment type="subcellular location">
    <subcellularLocation>
        <location evidence="1">Membrane</location>
    </subcellularLocation>
</comment>
<dbReference type="RefSeq" id="WP_124696369.1">
    <property type="nucleotide sequence ID" value="NZ_JBHUFE010000010.1"/>
</dbReference>
<feature type="transmembrane region" description="Helical" evidence="3">
    <location>
        <begin position="287"/>
        <end position="308"/>
    </location>
</feature>
<keyword evidence="3" id="KW-0472">Membrane</keyword>
<dbReference type="GO" id="GO:0016747">
    <property type="term" value="F:acyltransferase activity, transferring groups other than amino-acyl groups"/>
    <property type="evidence" value="ECO:0007669"/>
    <property type="project" value="InterPro"/>
</dbReference>